<dbReference type="PANTHER" id="PTHR23146:SF0">
    <property type="entry name" value="RNA POLYMERASE-ASSOCIATED PROTEIN LEO1"/>
    <property type="match status" value="1"/>
</dbReference>
<sequence>MASDGLSDDELMGAGKIGAVDSSDEDVAPRDTVEENGLDDDLDDDDLFGDGGDGGDDDEEQPAKQRQLDDEELDSGDDEGRGDRAAASQSAEPAQENMEYNFLDADIARHPVPEPSDGELYLFRVPQFLAIEPQQFSPTTFKPSTVDHHSRKGKPSDHFSAFDTAMTTIRWRPSPTNPAELQSNARILRWSDGSLTLQLASDPQTQYNIASKPLAPQYTKPQKPTPRTKVRNQIPEGFTYLVAPYEAATVMRITNHITTDLSVESSGATKDDALIKLQSDLAKVAKRGRDERDNAISFVRITEDPELVRQREEAAWKLREKKKNQEHASALKAIERHARSMGRSRGSGYGLNVGGLEGEEEGGRRPGVKKARAKTGLRRDWSDDEDYRGRTREDEYDEEDDFIAGSDEEPEIVEDDDEEEVLDTPSPKRSREEDNAGARGKRRRVVEDDDDE</sequence>
<feature type="compositionally biased region" description="Acidic residues" evidence="1">
    <location>
        <begin position="394"/>
        <end position="422"/>
    </location>
</feature>
<dbReference type="AlphaFoldDB" id="A0A6A5WAG6"/>
<organism evidence="2 3">
    <name type="scientific">Amniculicola lignicola CBS 123094</name>
    <dbReference type="NCBI Taxonomy" id="1392246"/>
    <lineage>
        <taxon>Eukaryota</taxon>
        <taxon>Fungi</taxon>
        <taxon>Dikarya</taxon>
        <taxon>Ascomycota</taxon>
        <taxon>Pezizomycotina</taxon>
        <taxon>Dothideomycetes</taxon>
        <taxon>Pleosporomycetidae</taxon>
        <taxon>Pleosporales</taxon>
        <taxon>Amniculicolaceae</taxon>
        <taxon>Amniculicola</taxon>
    </lineage>
</organism>
<name>A0A6A5WAG6_9PLEO</name>
<proteinExistence type="predicted"/>
<dbReference type="PANTHER" id="PTHR23146">
    <property type="entry name" value="LEO1 PROTEIN"/>
    <property type="match status" value="1"/>
</dbReference>
<evidence type="ECO:0000313" key="2">
    <source>
        <dbReference type="EMBL" id="KAF1994606.1"/>
    </source>
</evidence>
<dbReference type="OrthoDB" id="20844at2759"/>
<protein>
    <recommendedName>
        <fullName evidence="4">Leo1-domain-containing protein</fullName>
    </recommendedName>
</protein>
<feature type="compositionally biased region" description="Low complexity" evidence="1">
    <location>
        <begin position="85"/>
        <end position="96"/>
    </location>
</feature>
<feature type="region of interest" description="Disordered" evidence="1">
    <location>
        <begin position="1"/>
        <end position="96"/>
    </location>
</feature>
<dbReference type="GO" id="GO:0016593">
    <property type="term" value="C:Cdc73/Paf1 complex"/>
    <property type="evidence" value="ECO:0007669"/>
    <property type="project" value="InterPro"/>
</dbReference>
<feature type="compositionally biased region" description="Gly residues" evidence="1">
    <location>
        <begin position="345"/>
        <end position="356"/>
    </location>
</feature>
<dbReference type="GO" id="GO:0006368">
    <property type="term" value="P:transcription elongation by RNA polymerase II"/>
    <property type="evidence" value="ECO:0007669"/>
    <property type="project" value="InterPro"/>
</dbReference>
<dbReference type="EMBL" id="ML977655">
    <property type="protein sequence ID" value="KAF1994606.1"/>
    <property type="molecule type" value="Genomic_DNA"/>
</dbReference>
<dbReference type="GO" id="GO:1990269">
    <property type="term" value="F:RNA polymerase II C-terminal domain phosphoserine binding"/>
    <property type="evidence" value="ECO:0007669"/>
    <property type="project" value="TreeGrafter"/>
</dbReference>
<feature type="compositionally biased region" description="Acidic residues" evidence="1">
    <location>
        <begin position="34"/>
        <end position="60"/>
    </location>
</feature>
<feature type="compositionally biased region" description="Basic residues" evidence="1">
    <location>
        <begin position="366"/>
        <end position="376"/>
    </location>
</feature>
<feature type="compositionally biased region" description="Acidic residues" evidence="1">
    <location>
        <begin position="1"/>
        <end position="11"/>
    </location>
</feature>
<accession>A0A6A5WAG6</accession>
<dbReference type="Pfam" id="PF04004">
    <property type="entry name" value="Leo1"/>
    <property type="match status" value="1"/>
</dbReference>
<dbReference type="Proteomes" id="UP000799779">
    <property type="component" value="Unassembled WGS sequence"/>
</dbReference>
<feature type="region of interest" description="Disordered" evidence="1">
    <location>
        <begin position="139"/>
        <end position="159"/>
    </location>
</feature>
<evidence type="ECO:0000313" key="3">
    <source>
        <dbReference type="Proteomes" id="UP000799779"/>
    </source>
</evidence>
<reference evidence="2" key="1">
    <citation type="journal article" date="2020" name="Stud. Mycol.">
        <title>101 Dothideomycetes genomes: a test case for predicting lifestyles and emergence of pathogens.</title>
        <authorList>
            <person name="Haridas S."/>
            <person name="Albert R."/>
            <person name="Binder M."/>
            <person name="Bloem J."/>
            <person name="Labutti K."/>
            <person name="Salamov A."/>
            <person name="Andreopoulos B."/>
            <person name="Baker S."/>
            <person name="Barry K."/>
            <person name="Bills G."/>
            <person name="Bluhm B."/>
            <person name="Cannon C."/>
            <person name="Castanera R."/>
            <person name="Culley D."/>
            <person name="Daum C."/>
            <person name="Ezra D."/>
            <person name="Gonzalez J."/>
            <person name="Henrissat B."/>
            <person name="Kuo A."/>
            <person name="Liang C."/>
            <person name="Lipzen A."/>
            <person name="Lutzoni F."/>
            <person name="Magnuson J."/>
            <person name="Mondo S."/>
            <person name="Nolan M."/>
            <person name="Ohm R."/>
            <person name="Pangilinan J."/>
            <person name="Park H.-J."/>
            <person name="Ramirez L."/>
            <person name="Alfaro M."/>
            <person name="Sun H."/>
            <person name="Tritt A."/>
            <person name="Yoshinaga Y."/>
            <person name="Zwiers L.-H."/>
            <person name="Turgeon B."/>
            <person name="Goodwin S."/>
            <person name="Spatafora J."/>
            <person name="Crous P."/>
            <person name="Grigoriev I."/>
        </authorList>
    </citation>
    <scope>NUCLEOTIDE SEQUENCE</scope>
    <source>
        <strain evidence="2">CBS 123094</strain>
    </source>
</reference>
<feature type="compositionally biased region" description="Basic and acidic residues" evidence="1">
    <location>
        <begin position="377"/>
        <end position="393"/>
    </location>
</feature>
<keyword evidence="3" id="KW-1185">Reference proteome</keyword>
<evidence type="ECO:0008006" key="4">
    <source>
        <dbReference type="Google" id="ProtNLM"/>
    </source>
</evidence>
<gene>
    <name evidence="2" type="ORF">P154DRAFT_526948</name>
</gene>
<dbReference type="InterPro" id="IPR007149">
    <property type="entry name" value="Leo1"/>
</dbReference>
<evidence type="ECO:0000256" key="1">
    <source>
        <dbReference type="SAM" id="MobiDB-lite"/>
    </source>
</evidence>
<dbReference type="GO" id="GO:0032968">
    <property type="term" value="P:positive regulation of transcription elongation by RNA polymerase II"/>
    <property type="evidence" value="ECO:0007669"/>
    <property type="project" value="TreeGrafter"/>
</dbReference>
<feature type="region of interest" description="Disordered" evidence="1">
    <location>
        <begin position="337"/>
        <end position="452"/>
    </location>
</feature>